<keyword evidence="1" id="KW-0677">Repeat</keyword>
<gene>
    <name evidence="6" type="ORF">J8F10_00590</name>
</gene>
<keyword evidence="3 6" id="KW-0067">ATP-binding</keyword>
<feature type="domain" description="ABC transporter" evidence="5">
    <location>
        <begin position="5"/>
        <end position="235"/>
    </location>
</feature>
<dbReference type="CDD" id="cd03221">
    <property type="entry name" value="ABCF_EF-3"/>
    <property type="match status" value="2"/>
</dbReference>
<dbReference type="InterPro" id="IPR050611">
    <property type="entry name" value="ABCF"/>
</dbReference>
<proteinExistence type="predicted"/>
<organism evidence="6 7">
    <name type="scientific">Gemmata palustris</name>
    <dbReference type="NCBI Taxonomy" id="2822762"/>
    <lineage>
        <taxon>Bacteria</taxon>
        <taxon>Pseudomonadati</taxon>
        <taxon>Planctomycetota</taxon>
        <taxon>Planctomycetia</taxon>
        <taxon>Gemmatales</taxon>
        <taxon>Gemmataceae</taxon>
        <taxon>Gemmata</taxon>
    </lineage>
</organism>
<evidence type="ECO:0000313" key="7">
    <source>
        <dbReference type="Proteomes" id="UP000676565"/>
    </source>
</evidence>
<feature type="compositionally biased region" description="Polar residues" evidence="4">
    <location>
        <begin position="251"/>
        <end position="265"/>
    </location>
</feature>
<keyword evidence="2" id="KW-0547">Nucleotide-binding</keyword>
<evidence type="ECO:0000313" key="6">
    <source>
        <dbReference type="EMBL" id="MBP3953798.1"/>
    </source>
</evidence>
<reference evidence="6 7" key="1">
    <citation type="submission" date="2021-04" db="EMBL/GenBank/DDBJ databases">
        <authorList>
            <person name="Ivanova A."/>
        </authorList>
    </citation>
    <scope>NUCLEOTIDE SEQUENCE [LARGE SCALE GENOMIC DNA]</scope>
    <source>
        <strain evidence="6 7">G18</strain>
    </source>
</reference>
<sequence>MPASITLFDLAWSAPDCPPLFSDLNLSFGPTRTGLVGRNGVGKTTLLKLIAGEVPPRSGTVAVSGSVGVLRQTVQVRPDETIADLFGATAALAVLHRAERGEATIEELSDADWTLETRIASALGRVKLDAGPETALGALSGGQRTRAGLAALIFAEPDFLLLDEPTNNLDREGREAVIDLLASWRFGAIVVSHDRELLETVDAVVELTTLGATRYGGNWSAYRTLKAQELAAAKRDLADAEKRVADAARSAQATAERQARRSSAGQRKGAKGGTPRIILGGMKDRSEDTSGGNARLAERRRGQALSAATAARERIEILQPLTVRLPPTHLHANKTVLKLDAVTAGYEPDRPIVRKLSLTITGPERVSVTGPNGSGKTTLLALVTGQLSPWIGTVQVMTDFAVLDQRVSLLDPSTSIRDNFLRINPRADEFACRTALARFMFRAESALQTVSTLSGGQLLRAGLACVLGGATPPPFLILDEPTNHLDIDSIESVEAGLRAYDGALLVVSHDETFLDAIGITRRLELQPPDSPAPS</sequence>
<dbReference type="Pfam" id="PF00005">
    <property type="entry name" value="ABC_tran"/>
    <property type="match status" value="2"/>
</dbReference>
<evidence type="ECO:0000256" key="3">
    <source>
        <dbReference type="ARBA" id="ARBA00022840"/>
    </source>
</evidence>
<dbReference type="Gene3D" id="3.40.50.300">
    <property type="entry name" value="P-loop containing nucleotide triphosphate hydrolases"/>
    <property type="match status" value="2"/>
</dbReference>
<name>A0ABS5BJC3_9BACT</name>
<evidence type="ECO:0000256" key="2">
    <source>
        <dbReference type="ARBA" id="ARBA00022741"/>
    </source>
</evidence>
<dbReference type="Proteomes" id="UP000676565">
    <property type="component" value="Unassembled WGS sequence"/>
</dbReference>
<evidence type="ECO:0000256" key="4">
    <source>
        <dbReference type="SAM" id="MobiDB-lite"/>
    </source>
</evidence>
<dbReference type="InterPro" id="IPR027417">
    <property type="entry name" value="P-loop_NTPase"/>
</dbReference>
<dbReference type="PROSITE" id="PS00211">
    <property type="entry name" value="ABC_TRANSPORTER_1"/>
    <property type="match status" value="1"/>
</dbReference>
<dbReference type="PANTHER" id="PTHR19211">
    <property type="entry name" value="ATP-BINDING TRANSPORT PROTEIN-RELATED"/>
    <property type="match status" value="1"/>
</dbReference>
<dbReference type="SUPFAM" id="SSF52540">
    <property type="entry name" value="P-loop containing nucleoside triphosphate hydrolases"/>
    <property type="match status" value="2"/>
</dbReference>
<dbReference type="EMBL" id="JAGKQQ010000001">
    <property type="protein sequence ID" value="MBP3953798.1"/>
    <property type="molecule type" value="Genomic_DNA"/>
</dbReference>
<protein>
    <submittedName>
        <fullName evidence="6">ABC-F family ATP-binding cassette domain-containing protein</fullName>
    </submittedName>
</protein>
<accession>A0ABS5BJC3</accession>
<dbReference type="GO" id="GO:0005524">
    <property type="term" value="F:ATP binding"/>
    <property type="evidence" value="ECO:0007669"/>
    <property type="project" value="UniProtKB-KW"/>
</dbReference>
<dbReference type="RefSeq" id="WP_210651577.1">
    <property type="nucleotide sequence ID" value="NZ_JAGKQQ010000001.1"/>
</dbReference>
<dbReference type="PANTHER" id="PTHR19211:SF6">
    <property type="entry name" value="BLL7188 PROTEIN"/>
    <property type="match status" value="1"/>
</dbReference>
<comment type="caution">
    <text evidence="6">The sequence shown here is derived from an EMBL/GenBank/DDBJ whole genome shotgun (WGS) entry which is preliminary data.</text>
</comment>
<evidence type="ECO:0000256" key="1">
    <source>
        <dbReference type="ARBA" id="ARBA00022737"/>
    </source>
</evidence>
<dbReference type="PROSITE" id="PS50893">
    <property type="entry name" value="ABC_TRANSPORTER_2"/>
    <property type="match status" value="2"/>
</dbReference>
<feature type="region of interest" description="Disordered" evidence="4">
    <location>
        <begin position="248"/>
        <end position="305"/>
    </location>
</feature>
<keyword evidence="7" id="KW-1185">Reference proteome</keyword>
<dbReference type="InterPro" id="IPR003439">
    <property type="entry name" value="ABC_transporter-like_ATP-bd"/>
</dbReference>
<evidence type="ECO:0000259" key="5">
    <source>
        <dbReference type="PROSITE" id="PS50893"/>
    </source>
</evidence>
<dbReference type="InterPro" id="IPR003593">
    <property type="entry name" value="AAA+_ATPase"/>
</dbReference>
<feature type="domain" description="ABC transporter" evidence="5">
    <location>
        <begin position="337"/>
        <end position="526"/>
    </location>
</feature>
<dbReference type="SMART" id="SM00382">
    <property type="entry name" value="AAA"/>
    <property type="match status" value="2"/>
</dbReference>
<dbReference type="InterPro" id="IPR017871">
    <property type="entry name" value="ABC_transporter-like_CS"/>
</dbReference>